<evidence type="ECO:0000259" key="13">
    <source>
        <dbReference type="PROSITE" id="PS50972"/>
    </source>
</evidence>
<dbReference type="AlphaFoldDB" id="V4QWP4"/>
<dbReference type="NCBIfam" id="TIGR01496">
    <property type="entry name" value="DHPS"/>
    <property type="match status" value="1"/>
</dbReference>
<dbReference type="Proteomes" id="UP000017819">
    <property type="component" value="Unassembled WGS sequence"/>
</dbReference>
<keyword evidence="15" id="KW-1185">Reference proteome</keyword>
<dbReference type="OrthoDB" id="9811744at2"/>
<evidence type="ECO:0000256" key="8">
    <source>
        <dbReference type="ARBA" id="ARBA00022723"/>
    </source>
</evidence>
<dbReference type="EMBL" id="AWXZ01000035">
    <property type="protein sequence ID" value="ESR24187.1"/>
    <property type="molecule type" value="Genomic_DNA"/>
</dbReference>
<dbReference type="SUPFAM" id="SSF51717">
    <property type="entry name" value="Dihydropteroate synthetase-like"/>
    <property type="match status" value="1"/>
</dbReference>
<dbReference type="UniPathway" id="UPA00077">
    <property type="reaction ID" value="UER00156"/>
</dbReference>
<keyword evidence="7 12" id="KW-0808">Transferase</keyword>
<evidence type="ECO:0000256" key="7">
    <source>
        <dbReference type="ARBA" id="ARBA00022679"/>
    </source>
</evidence>
<dbReference type="eggNOG" id="COG0294">
    <property type="taxonomic scope" value="Bacteria"/>
</dbReference>
<evidence type="ECO:0000256" key="2">
    <source>
        <dbReference type="ARBA" id="ARBA00001946"/>
    </source>
</evidence>
<evidence type="ECO:0000256" key="11">
    <source>
        <dbReference type="ARBA" id="ARBA00030193"/>
    </source>
</evidence>
<dbReference type="PATRIC" id="fig|631454.5.peg.2605"/>
<dbReference type="InterPro" id="IPR011005">
    <property type="entry name" value="Dihydropteroate_synth-like_sf"/>
</dbReference>
<gene>
    <name evidence="14" type="ORF">N177_2636</name>
</gene>
<dbReference type="PROSITE" id="PS00792">
    <property type="entry name" value="DHPS_1"/>
    <property type="match status" value="1"/>
</dbReference>
<comment type="pathway">
    <text evidence="3 12">Cofactor biosynthesis; tetrahydrofolate biosynthesis; 7,8-dihydrofolate from 2-amino-4-hydroxy-6-hydroxymethyl-7,8-dihydropteridine diphosphate and 4-aminobenzoate: step 1/2.</text>
</comment>
<dbReference type="Pfam" id="PF00809">
    <property type="entry name" value="Pterin_bind"/>
    <property type="match status" value="1"/>
</dbReference>
<dbReference type="GO" id="GO:0046654">
    <property type="term" value="P:tetrahydrofolate biosynthetic process"/>
    <property type="evidence" value="ECO:0007669"/>
    <property type="project" value="UniProtKB-UniPathway"/>
</dbReference>
<dbReference type="Gene3D" id="3.20.20.20">
    <property type="entry name" value="Dihydropteroate synthase-like"/>
    <property type="match status" value="1"/>
</dbReference>
<comment type="caution">
    <text evidence="14">The sequence shown here is derived from an EMBL/GenBank/DDBJ whole genome shotgun (WGS) entry which is preliminary data.</text>
</comment>
<evidence type="ECO:0000256" key="9">
    <source>
        <dbReference type="ARBA" id="ARBA00022842"/>
    </source>
</evidence>
<accession>V4QWP4</accession>
<evidence type="ECO:0000256" key="5">
    <source>
        <dbReference type="ARBA" id="ARBA00012458"/>
    </source>
</evidence>
<dbReference type="GO" id="GO:0046872">
    <property type="term" value="F:metal ion binding"/>
    <property type="evidence" value="ECO:0007669"/>
    <property type="project" value="UniProtKB-KW"/>
</dbReference>
<keyword evidence="9 12" id="KW-0460">Magnesium</keyword>
<dbReference type="InterPro" id="IPR000489">
    <property type="entry name" value="Pterin-binding_dom"/>
</dbReference>
<dbReference type="InterPro" id="IPR045031">
    <property type="entry name" value="DHP_synth-like"/>
</dbReference>
<evidence type="ECO:0000256" key="3">
    <source>
        <dbReference type="ARBA" id="ARBA00004763"/>
    </source>
</evidence>
<keyword evidence="10 12" id="KW-0289">Folate biosynthesis</keyword>
<feature type="domain" description="Pterin-binding" evidence="13">
    <location>
        <begin position="14"/>
        <end position="261"/>
    </location>
</feature>
<keyword evidence="8 12" id="KW-0479">Metal-binding</keyword>
<protein>
    <recommendedName>
        <fullName evidence="6 12">Dihydropteroate synthase</fullName>
        <shortName evidence="12">DHPS</shortName>
        <ecNumber evidence="5 12">2.5.1.15</ecNumber>
    </recommendedName>
    <alternativeName>
        <fullName evidence="11 12">Dihydropteroate pyrophosphorylase</fullName>
    </alternativeName>
</protein>
<dbReference type="PROSITE" id="PS50972">
    <property type="entry name" value="PTERIN_BINDING"/>
    <property type="match status" value="1"/>
</dbReference>
<dbReference type="PANTHER" id="PTHR20941">
    <property type="entry name" value="FOLATE SYNTHESIS PROTEINS"/>
    <property type="match status" value="1"/>
</dbReference>
<name>V4QWP4_9HYPH</name>
<dbReference type="GO" id="GO:0004156">
    <property type="term" value="F:dihydropteroate synthase activity"/>
    <property type="evidence" value="ECO:0007669"/>
    <property type="project" value="UniProtKB-EC"/>
</dbReference>
<evidence type="ECO:0000256" key="1">
    <source>
        <dbReference type="ARBA" id="ARBA00000012"/>
    </source>
</evidence>
<dbReference type="STRING" id="631454.N177_2636"/>
<evidence type="ECO:0000256" key="10">
    <source>
        <dbReference type="ARBA" id="ARBA00022909"/>
    </source>
</evidence>
<dbReference type="CDD" id="cd00739">
    <property type="entry name" value="DHPS"/>
    <property type="match status" value="1"/>
</dbReference>
<comment type="function">
    <text evidence="12">Catalyzes the condensation of para-aminobenzoate (pABA) with 6-hydroxymethyl-7,8-dihydropterin diphosphate (DHPt-PP) to form 7,8-dihydropteroate (H2Pte), the immediate precursor of folate derivatives.</text>
</comment>
<comment type="cofactor">
    <cofactor evidence="2 12">
        <name>Mg(2+)</name>
        <dbReference type="ChEBI" id="CHEBI:18420"/>
    </cofactor>
</comment>
<dbReference type="RefSeq" id="WP_023432765.1">
    <property type="nucleotide sequence ID" value="NZ_AWXZ01000035.1"/>
</dbReference>
<dbReference type="InterPro" id="IPR006390">
    <property type="entry name" value="DHP_synth_dom"/>
</dbReference>
<evidence type="ECO:0000256" key="12">
    <source>
        <dbReference type="RuleBase" id="RU361205"/>
    </source>
</evidence>
<proteinExistence type="inferred from homology"/>
<sequence length="269" mass="29331">MTDEDHPRTGRGAARVMGILNVTPNSFSDGGRFDDFDRALAQARQMVEEGADIIDIGGESTRPGTPKTDAETEIARVRPVLEAVVAQLDVPVSIDTMKARVAEMAIEAGARIVNDVWALRHDPDMAAVVAHHEVDLVMMHNRDGFDPALDVLDDLRRYFEHSLGLARKAGIADDRIWLDPGIGFGKTPAQSLLLVKRLDALRDFGFPILLGVSRKSSIGHVTGRAVDDRLAGTIAMNVWGLIDGVDIIRVHDVKEHVDAVKIVEAIRNA</sequence>
<dbReference type="GO" id="GO:0005829">
    <property type="term" value="C:cytosol"/>
    <property type="evidence" value="ECO:0007669"/>
    <property type="project" value="TreeGrafter"/>
</dbReference>
<reference evidence="14 15" key="1">
    <citation type="journal article" date="2014" name="Genome Announc.">
        <title>Draft Genome Sequence of Lutibaculum baratangense Strain AMV1T, Isolated from a Mud Volcano in Andamans, India.</title>
        <authorList>
            <person name="Singh A."/>
            <person name="Sreenivas A."/>
            <person name="Sathyanarayana Reddy G."/>
            <person name="Pinnaka A.K."/>
            <person name="Shivaji S."/>
        </authorList>
    </citation>
    <scope>NUCLEOTIDE SEQUENCE [LARGE SCALE GENOMIC DNA]</scope>
    <source>
        <strain evidence="14 15">AMV1</strain>
    </source>
</reference>
<dbReference type="PANTHER" id="PTHR20941:SF1">
    <property type="entry name" value="FOLIC ACID SYNTHESIS PROTEIN FOL1"/>
    <property type="match status" value="1"/>
</dbReference>
<dbReference type="EC" id="2.5.1.15" evidence="5 12"/>
<comment type="catalytic activity">
    <reaction evidence="1">
        <text>(7,8-dihydropterin-6-yl)methyl diphosphate + 4-aminobenzoate = 7,8-dihydropteroate + diphosphate</text>
        <dbReference type="Rhea" id="RHEA:19949"/>
        <dbReference type="ChEBI" id="CHEBI:17836"/>
        <dbReference type="ChEBI" id="CHEBI:17839"/>
        <dbReference type="ChEBI" id="CHEBI:33019"/>
        <dbReference type="ChEBI" id="CHEBI:72950"/>
        <dbReference type="EC" id="2.5.1.15"/>
    </reaction>
</comment>
<dbReference type="GO" id="GO:0046656">
    <property type="term" value="P:folic acid biosynthetic process"/>
    <property type="evidence" value="ECO:0007669"/>
    <property type="project" value="UniProtKB-KW"/>
</dbReference>
<dbReference type="PROSITE" id="PS00793">
    <property type="entry name" value="DHPS_2"/>
    <property type="match status" value="1"/>
</dbReference>
<comment type="similarity">
    <text evidence="4 12">Belongs to the DHPS family.</text>
</comment>
<evidence type="ECO:0000313" key="15">
    <source>
        <dbReference type="Proteomes" id="UP000017819"/>
    </source>
</evidence>
<evidence type="ECO:0000256" key="6">
    <source>
        <dbReference type="ARBA" id="ARBA00016919"/>
    </source>
</evidence>
<dbReference type="FunFam" id="3.20.20.20:FF:000006">
    <property type="entry name" value="Dihydropteroate synthase"/>
    <property type="match status" value="1"/>
</dbReference>
<organism evidence="14 15">
    <name type="scientific">Lutibaculum baratangense AMV1</name>
    <dbReference type="NCBI Taxonomy" id="631454"/>
    <lineage>
        <taxon>Bacteria</taxon>
        <taxon>Pseudomonadati</taxon>
        <taxon>Pseudomonadota</taxon>
        <taxon>Alphaproteobacteria</taxon>
        <taxon>Hyphomicrobiales</taxon>
        <taxon>Tepidamorphaceae</taxon>
        <taxon>Lutibaculum</taxon>
    </lineage>
</organism>
<evidence type="ECO:0000256" key="4">
    <source>
        <dbReference type="ARBA" id="ARBA00009503"/>
    </source>
</evidence>
<evidence type="ECO:0000313" key="14">
    <source>
        <dbReference type="EMBL" id="ESR24187.1"/>
    </source>
</evidence>